<evidence type="ECO:0000256" key="1">
    <source>
        <dbReference type="SAM" id="MobiDB-lite"/>
    </source>
</evidence>
<gene>
    <name evidence="2" type="ORF">TRM7557_02823</name>
</gene>
<accession>A0A0P1GFL0</accession>
<protein>
    <submittedName>
        <fullName evidence="2">Uncharacterized protein</fullName>
    </submittedName>
</protein>
<dbReference type="AlphaFoldDB" id="A0A0P1GFL0"/>
<feature type="compositionally biased region" description="Polar residues" evidence="1">
    <location>
        <begin position="1"/>
        <end position="11"/>
    </location>
</feature>
<feature type="region of interest" description="Disordered" evidence="1">
    <location>
        <begin position="1"/>
        <end position="20"/>
    </location>
</feature>
<feature type="compositionally biased region" description="Basic and acidic residues" evidence="1">
    <location>
        <begin position="43"/>
        <end position="66"/>
    </location>
</feature>
<name>A0A0P1GFL0_9RHOB</name>
<feature type="region of interest" description="Disordered" evidence="1">
    <location>
        <begin position="38"/>
        <end position="66"/>
    </location>
</feature>
<sequence>MQAMDTMSQATDGFGRDDAQANERAALEALINYVADMGSGAQGRDRHGQADALRRSLRDVLDPKFS</sequence>
<organism evidence="2 3">
    <name type="scientific">Tritonibacter multivorans</name>
    <dbReference type="NCBI Taxonomy" id="928856"/>
    <lineage>
        <taxon>Bacteria</taxon>
        <taxon>Pseudomonadati</taxon>
        <taxon>Pseudomonadota</taxon>
        <taxon>Alphaproteobacteria</taxon>
        <taxon>Rhodobacterales</taxon>
        <taxon>Paracoccaceae</taxon>
        <taxon>Tritonibacter</taxon>
    </lineage>
</organism>
<evidence type="ECO:0000313" key="2">
    <source>
        <dbReference type="EMBL" id="CUH80299.1"/>
    </source>
</evidence>
<keyword evidence="3" id="KW-1185">Reference proteome</keyword>
<reference evidence="2 3" key="1">
    <citation type="submission" date="2015-09" db="EMBL/GenBank/DDBJ databases">
        <authorList>
            <consortium name="Swine Surveillance"/>
        </authorList>
    </citation>
    <scope>NUCLEOTIDE SEQUENCE [LARGE SCALE GENOMIC DNA]</scope>
    <source>
        <strain evidence="2 3">CECT 7557</strain>
    </source>
</reference>
<evidence type="ECO:0000313" key="3">
    <source>
        <dbReference type="Proteomes" id="UP000052022"/>
    </source>
</evidence>
<proteinExistence type="predicted"/>
<dbReference type="Proteomes" id="UP000052022">
    <property type="component" value="Unassembled WGS sequence"/>
</dbReference>
<dbReference type="EMBL" id="CYSD01000039">
    <property type="protein sequence ID" value="CUH80299.1"/>
    <property type="molecule type" value="Genomic_DNA"/>
</dbReference>